<dbReference type="Proteomes" id="UP001162972">
    <property type="component" value="Chromosome 6"/>
</dbReference>
<keyword evidence="3" id="KW-1185">Reference proteome</keyword>
<evidence type="ECO:0000259" key="1">
    <source>
        <dbReference type="Pfam" id="PF00005"/>
    </source>
</evidence>
<sequence length="89" mass="9536">MSEGQKQRISIARALLRDPRILLLDEATSALDSHSEKAVQDALNQASIGRTTIIVAHRLSALRNADLISVIQSGEVGGNQAPMSNLCKT</sequence>
<dbReference type="AlphaFoldDB" id="A0AAD6JMW2"/>
<evidence type="ECO:0000313" key="2">
    <source>
        <dbReference type="EMBL" id="KAJ6408002.1"/>
    </source>
</evidence>
<dbReference type="GO" id="GO:0016887">
    <property type="term" value="F:ATP hydrolysis activity"/>
    <property type="evidence" value="ECO:0007669"/>
    <property type="project" value="InterPro"/>
</dbReference>
<proteinExistence type="predicted"/>
<dbReference type="SUPFAM" id="SSF52540">
    <property type="entry name" value="P-loop containing nucleoside triphosphate hydrolases"/>
    <property type="match status" value="1"/>
</dbReference>
<dbReference type="GO" id="GO:0042626">
    <property type="term" value="F:ATPase-coupled transmembrane transporter activity"/>
    <property type="evidence" value="ECO:0007669"/>
    <property type="project" value="TreeGrafter"/>
</dbReference>
<accession>A0AAD6JMW2</accession>
<feature type="domain" description="ABC transporter" evidence="1">
    <location>
        <begin position="1"/>
        <end position="29"/>
    </location>
</feature>
<dbReference type="InterPro" id="IPR039421">
    <property type="entry name" value="Type_1_exporter"/>
</dbReference>
<protein>
    <recommendedName>
        <fullName evidence="1">ABC transporter domain-containing protein</fullName>
    </recommendedName>
</protein>
<dbReference type="InterPro" id="IPR003439">
    <property type="entry name" value="ABC_transporter-like_ATP-bd"/>
</dbReference>
<reference evidence="2 3" key="1">
    <citation type="journal article" date="2023" name="Int. J. Mol. Sci.">
        <title>De Novo Assembly and Annotation of 11 Diverse Shrub Willow (Salix) Genomes Reveals Novel Gene Organization in Sex-Linked Regions.</title>
        <authorList>
            <person name="Hyden B."/>
            <person name="Feng K."/>
            <person name="Yates T.B."/>
            <person name="Jawdy S."/>
            <person name="Cereghino C."/>
            <person name="Smart L.B."/>
            <person name="Muchero W."/>
        </authorList>
    </citation>
    <scope>NUCLEOTIDE SEQUENCE [LARGE SCALE GENOMIC DNA]</scope>
    <source>
        <tissue evidence="2">Shoot tip</tissue>
    </source>
</reference>
<organism evidence="2 3">
    <name type="scientific">Salix udensis</name>
    <dbReference type="NCBI Taxonomy" id="889485"/>
    <lineage>
        <taxon>Eukaryota</taxon>
        <taxon>Viridiplantae</taxon>
        <taxon>Streptophyta</taxon>
        <taxon>Embryophyta</taxon>
        <taxon>Tracheophyta</taxon>
        <taxon>Spermatophyta</taxon>
        <taxon>Magnoliopsida</taxon>
        <taxon>eudicotyledons</taxon>
        <taxon>Gunneridae</taxon>
        <taxon>Pentapetalae</taxon>
        <taxon>rosids</taxon>
        <taxon>fabids</taxon>
        <taxon>Malpighiales</taxon>
        <taxon>Salicaceae</taxon>
        <taxon>Saliceae</taxon>
        <taxon>Salix</taxon>
    </lineage>
</organism>
<dbReference type="Pfam" id="PF00005">
    <property type="entry name" value="ABC_tran"/>
    <property type="match status" value="1"/>
</dbReference>
<dbReference type="GO" id="GO:0005886">
    <property type="term" value="C:plasma membrane"/>
    <property type="evidence" value="ECO:0007669"/>
    <property type="project" value="TreeGrafter"/>
</dbReference>
<dbReference type="InterPro" id="IPR027417">
    <property type="entry name" value="P-loop_NTPase"/>
</dbReference>
<name>A0AAD6JMW2_9ROSI</name>
<dbReference type="PANTHER" id="PTHR24222">
    <property type="entry name" value="ABC TRANSPORTER B FAMILY"/>
    <property type="match status" value="1"/>
</dbReference>
<dbReference type="PANTHER" id="PTHR24222:SF79">
    <property type="entry name" value="ATP BINDING CASSETTE SUBFAMILY B"/>
    <property type="match status" value="1"/>
</dbReference>
<comment type="caution">
    <text evidence="2">The sequence shown here is derived from an EMBL/GenBank/DDBJ whole genome shotgun (WGS) entry which is preliminary data.</text>
</comment>
<evidence type="ECO:0000313" key="3">
    <source>
        <dbReference type="Proteomes" id="UP001162972"/>
    </source>
</evidence>
<dbReference type="EMBL" id="JAPFFJ010000016">
    <property type="protein sequence ID" value="KAJ6408002.1"/>
    <property type="molecule type" value="Genomic_DNA"/>
</dbReference>
<dbReference type="Gene3D" id="3.40.50.300">
    <property type="entry name" value="P-loop containing nucleotide triphosphate hydrolases"/>
    <property type="match status" value="1"/>
</dbReference>
<dbReference type="GO" id="GO:0005524">
    <property type="term" value="F:ATP binding"/>
    <property type="evidence" value="ECO:0007669"/>
    <property type="project" value="InterPro"/>
</dbReference>
<gene>
    <name evidence="2" type="ORF">OIU84_011334</name>
</gene>